<dbReference type="AlphaFoldDB" id="A0AAV5HEQ4"/>
<sequence length="72" mass="8055">MISKTICWSFTTLFVDAIQLVFSSMKVSAGPTKSRQYGIPSLHVFTLLAGFQPLVFRTLINLSDPPPFSLKY</sequence>
<gene>
    <name evidence="1" type="ORF">SLEP1_g1738</name>
</gene>
<evidence type="ECO:0000313" key="2">
    <source>
        <dbReference type="Proteomes" id="UP001054252"/>
    </source>
</evidence>
<organism evidence="1 2">
    <name type="scientific">Rubroshorea leprosula</name>
    <dbReference type="NCBI Taxonomy" id="152421"/>
    <lineage>
        <taxon>Eukaryota</taxon>
        <taxon>Viridiplantae</taxon>
        <taxon>Streptophyta</taxon>
        <taxon>Embryophyta</taxon>
        <taxon>Tracheophyta</taxon>
        <taxon>Spermatophyta</taxon>
        <taxon>Magnoliopsida</taxon>
        <taxon>eudicotyledons</taxon>
        <taxon>Gunneridae</taxon>
        <taxon>Pentapetalae</taxon>
        <taxon>rosids</taxon>
        <taxon>malvids</taxon>
        <taxon>Malvales</taxon>
        <taxon>Dipterocarpaceae</taxon>
        <taxon>Rubroshorea</taxon>
    </lineage>
</organism>
<proteinExistence type="predicted"/>
<keyword evidence="2" id="KW-1185">Reference proteome</keyword>
<comment type="caution">
    <text evidence="1">The sequence shown here is derived from an EMBL/GenBank/DDBJ whole genome shotgun (WGS) entry which is preliminary data.</text>
</comment>
<evidence type="ECO:0000313" key="1">
    <source>
        <dbReference type="EMBL" id="GKU87318.1"/>
    </source>
</evidence>
<dbReference type="EMBL" id="BPVZ01000002">
    <property type="protein sequence ID" value="GKU87318.1"/>
    <property type="molecule type" value="Genomic_DNA"/>
</dbReference>
<reference evidence="1 2" key="1">
    <citation type="journal article" date="2021" name="Commun. Biol.">
        <title>The genome of Shorea leprosula (Dipterocarpaceae) highlights the ecological relevance of drought in aseasonal tropical rainforests.</title>
        <authorList>
            <person name="Ng K.K.S."/>
            <person name="Kobayashi M.J."/>
            <person name="Fawcett J.A."/>
            <person name="Hatakeyama M."/>
            <person name="Paape T."/>
            <person name="Ng C.H."/>
            <person name="Ang C.C."/>
            <person name="Tnah L.H."/>
            <person name="Lee C.T."/>
            <person name="Nishiyama T."/>
            <person name="Sese J."/>
            <person name="O'Brien M.J."/>
            <person name="Copetti D."/>
            <person name="Mohd Noor M.I."/>
            <person name="Ong R.C."/>
            <person name="Putra M."/>
            <person name="Sireger I.Z."/>
            <person name="Indrioko S."/>
            <person name="Kosugi Y."/>
            <person name="Izuno A."/>
            <person name="Isagi Y."/>
            <person name="Lee S.L."/>
            <person name="Shimizu K.K."/>
        </authorList>
    </citation>
    <scope>NUCLEOTIDE SEQUENCE [LARGE SCALE GENOMIC DNA]</scope>
    <source>
        <strain evidence="1">214</strain>
    </source>
</reference>
<accession>A0AAV5HEQ4</accession>
<protein>
    <submittedName>
        <fullName evidence="1">Uncharacterized protein</fullName>
    </submittedName>
</protein>
<name>A0AAV5HEQ4_9ROSI</name>
<dbReference type="Proteomes" id="UP001054252">
    <property type="component" value="Unassembled WGS sequence"/>
</dbReference>